<evidence type="ECO:0000256" key="1">
    <source>
        <dbReference type="ARBA" id="ARBA00004173"/>
    </source>
</evidence>
<dbReference type="HAMAP" id="MF_01343_B">
    <property type="entry name" value="Ribosomal_uS15_B"/>
    <property type="match status" value="1"/>
</dbReference>
<dbReference type="InterPro" id="IPR052137">
    <property type="entry name" value="uS15_ribosomal"/>
</dbReference>
<evidence type="ECO:0000256" key="4">
    <source>
        <dbReference type="ARBA" id="ARBA00022980"/>
    </source>
</evidence>
<proteinExistence type="inferred from homology"/>
<evidence type="ECO:0000256" key="5">
    <source>
        <dbReference type="ARBA" id="ARBA00023128"/>
    </source>
</evidence>
<dbReference type="InterPro" id="IPR009068">
    <property type="entry name" value="uS15_NS1_RNA-bd_sf"/>
</dbReference>
<keyword evidence="3" id="KW-0809">Transit peptide</keyword>
<organism evidence="10 11">
    <name type="scientific">Pyxicephalus adspersus</name>
    <name type="common">African bullfrog</name>
    <dbReference type="NCBI Taxonomy" id="30357"/>
    <lineage>
        <taxon>Eukaryota</taxon>
        <taxon>Metazoa</taxon>
        <taxon>Chordata</taxon>
        <taxon>Craniata</taxon>
        <taxon>Vertebrata</taxon>
        <taxon>Euteleostomi</taxon>
        <taxon>Amphibia</taxon>
        <taxon>Batrachia</taxon>
        <taxon>Anura</taxon>
        <taxon>Neobatrachia</taxon>
        <taxon>Ranoidea</taxon>
        <taxon>Pyxicephalidae</taxon>
        <taxon>Pyxicephalinae</taxon>
        <taxon>Pyxicephalus</taxon>
    </lineage>
</organism>
<dbReference type="InterPro" id="IPR000589">
    <property type="entry name" value="Ribosomal_uS15"/>
</dbReference>
<evidence type="ECO:0000313" key="10">
    <source>
        <dbReference type="EMBL" id="DBA33651.1"/>
    </source>
</evidence>
<dbReference type="GO" id="GO:0003723">
    <property type="term" value="F:RNA binding"/>
    <property type="evidence" value="ECO:0007669"/>
    <property type="project" value="TreeGrafter"/>
</dbReference>
<dbReference type="Pfam" id="PF00312">
    <property type="entry name" value="Ribosomal_S15"/>
    <property type="match status" value="1"/>
</dbReference>
<evidence type="ECO:0000256" key="8">
    <source>
        <dbReference type="ARBA" id="ARBA00035528"/>
    </source>
</evidence>
<comment type="subcellular location">
    <subcellularLocation>
        <location evidence="1">Mitochondrion</location>
    </subcellularLocation>
</comment>
<evidence type="ECO:0000256" key="7">
    <source>
        <dbReference type="ARBA" id="ARBA00035249"/>
    </source>
</evidence>
<dbReference type="SMART" id="SM01387">
    <property type="entry name" value="Ribosomal_S15"/>
    <property type="match status" value="1"/>
</dbReference>
<dbReference type="InterPro" id="IPR005290">
    <property type="entry name" value="Ribosomal_uS15_bac-type"/>
</dbReference>
<dbReference type="PANTHER" id="PTHR46685">
    <property type="entry name" value="28S RIBOSOMAL PROTEIN S15, MITOCHONDRIAL"/>
    <property type="match status" value="1"/>
</dbReference>
<dbReference type="GO" id="GO:0003735">
    <property type="term" value="F:structural constituent of ribosome"/>
    <property type="evidence" value="ECO:0007669"/>
    <property type="project" value="InterPro"/>
</dbReference>
<evidence type="ECO:0000256" key="9">
    <source>
        <dbReference type="RuleBase" id="RU003919"/>
    </source>
</evidence>
<keyword evidence="11" id="KW-1185">Reference proteome</keyword>
<dbReference type="GO" id="GO:0005763">
    <property type="term" value="C:mitochondrial small ribosomal subunit"/>
    <property type="evidence" value="ECO:0007669"/>
    <property type="project" value="TreeGrafter"/>
</dbReference>
<gene>
    <name evidence="10" type="ORF">GDO54_001300</name>
</gene>
<dbReference type="EMBL" id="DYDO01000001">
    <property type="protein sequence ID" value="DBA33651.1"/>
    <property type="molecule type" value="Genomic_DNA"/>
</dbReference>
<evidence type="ECO:0000256" key="6">
    <source>
        <dbReference type="ARBA" id="ARBA00023274"/>
    </source>
</evidence>
<evidence type="ECO:0000256" key="2">
    <source>
        <dbReference type="ARBA" id="ARBA00008434"/>
    </source>
</evidence>
<dbReference type="SUPFAM" id="SSF47060">
    <property type="entry name" value="S15/NS1 RNA-binding domain"/>
    <property type="match status" value="1"/>
</dbReference>
<protein>
    <recommendedName>
        <fullName evidence="7">Small ribosomal subunit protein uS15m</fullName>
    </recommendedName>
    <alternativeName>
        <fullName evidence="8">28S ribosomal protein S15, mitochondrial</fullName>
    </alternativeName>
</protein>
<dbReference type="PANTHER" id="PTHR46685:SF1">
    <property type="entry name" value="SMALL RIBOSOMAL SUBUNIT PROTEIN US15M"/>
    <property type="match status" value="1"/>
</dbReference>
<name>A0AAV3B715_PYXAD</name>
<reference evidence="10" key="1">
    <citation type="thesis" date="2020" institute="ProQuest LLC" country="789 East Eisenhower Parkway, Ann Arbor, MI, USA">
        <title>Comparative Genomics and Chromosome Evolution.</title>
        <authorList>
            <person name="Mudd A.B."/>
        </authorList>
    </citation>
    <scope>NUCLEOTIDE SEQUENCE</scope>
    <source>
        <strain evidence="10">1538</strain>
        <tissue evidence="10">Blood</tissue>
    </source>
</reference>
<keyword evidence="6 9" id="KW-0687">Ribonucleoprotein</keyword>
<comment type="similarity">
    <text evidence="2 9">Belongs to the universal ribosomal protein uS15 family.</text>
</comment>
<keyword evidence="4 9" id="KW-0689">Ribosomal protein</keyword>
<dbReference type="GO" id="GO:0032543">
    <property type="term" value="P:mitochondrial translation"/>
    <property type="evidence" value="ECO:0007669"/>
    <property type="project" value="TreeGrafter"/>
</dbReference>
<evidence type="ECO:0000313" key="11">
    <source>
        <dbReference type="Proteomes" id="UP001181693"/>
    </source>
</evidence>
<dbReference type="CDD" id="cd00677">
    <property type="entry name" value="S15_NS1_EPRS_RNA-bind"/>
    <property type="match status" value="1"/>
</dbReference>
<dbReference type="AlphaFoldDB" id="A0AAV3B715"/>
<dbReference type="Gene3D" id="1.10.287.10">
    <property type="entry name" value="S15/NS1, RNA-binding"/>
    <property type="match status" value="1"/>
</dbReference>
<keyword evidence="5" id="KW-0496">Mitochondrion</keyword>
<accession>A0AAV3B715</accession>
<dbReference type="Proteomes" id="UP001181693">
    <property type="component" value="Unassembled WGS sequence"/>
</dbReference>
<evidence type="ECO:0000256" key="3">
    <source>
        <dbReference type="ARBA" id="ARBA00022946"/>
    </source>
</evidence>
<comment type="caution">
    <text evidence="10">The sequence shown here is derived from an EMBL/GenBank/DDBJ whole genome shotgun (WGS) entry which is preliminary data.</text>
</comment>
<sequence length="250" mass="28557">MIGEIVRMLGVRRAVCGVLGCAVRGGFLSSGRHIVRCQPWIGENGSLPAASASLVQIARTYAKASREGISSQLDDLPPTMLKMEYDGVQKVEEVNDLVKRILSLDMAAQSDKLKIKIQQLADKVRKSPDDESSKEFQIAIMTARIQNYKEHIQKHPKDKANKRRMLLTIDRRKKMLKILRLTDYNAFENVCKQLGIEYTFPPEYYRRATKRWQAKKAFCLKVYAEVQKQKAAGLLPRRRRIQSRTKPVPA</sequence>